<dbReference type="SMART" id="SM00717">
    <property type="entry name" value="SANT"/>
    <property type="match status" value="1"/>
</dbReference>
<dbReference type="EMBL" id="SKCS01000341">
    <property type="protein sequence ID" value="TNN10744.1"/>
    <property type="molecule type" value="Genomic_DNA"/>
</dbReference>
<evidence type="ECO:0000313" key="5">
    <source>
        <dbReference type="Proteomes" id="UP000311919"/>
    </source>
</evidence>
<reference evidence="3" key="2">
    <citation type="submission" date="2009-03" db="EMBL/GenBank/DDBJ databases">
        <authorList>
            <person name="Gang L."/>
        </authorList>
    </citation>
    <scope>NUCLEOTIDE SEQUENCE</scope>
    <source>
        <strain evidence="3">Anhui</strain>
    </source>
</reference>
<evidence type="ECO:0000259" key="2">
    <source>
        <dbReference type="SMART" id="SM00717"/>
    </source>
</evidence>
<dbReference type="CDD" id="cd00167">
    <property type="entry name" value="SANT"/>
    <property type="match status" value="1"/>
</dbReference>
<organism evidence="3">
    <name type="scientific">Schistosoma japonicum</name>
    <name type="common">Blood fluke</name>
    <dbReference type="NCBI Taxonomy" id="6182"/>
    <lineage>
        <taxon>Eukaryota</taxon>
        <taxon>Metazoa</taxon>
        <taxon>Spiralia</taxon>
        <taxon>Lophotrochozoa</taxon>
        <taxon>Platyhelminthes</taxon>
        <taxon>Trematoda</taxon>
        <taxon>Digenea</taxon>
        <taxon>Strigeidida</taxon>
        <taxon>Schistosomatoidea</taxon>
        <taxon>Schistosomatidae</taxon>
        <taxon>Schistosoma</taxon>
    </lineage>
</organism>
<evidence type="ECO:0000313" key="3">
    <source>
        <dbReference type="EMBL" id="CAX73379.1"/>
    </source>
</evidence>
<feature type="compositionally biased region" description="Polar residues" evidence="1">
    <location>
        <begin position="163"/>
        <end position="203"/>
    </location>
</feature>
<reference evidence="4 5" key="3">
    <citation type="submission" date="2019-03" db="EMBL/GenBank/DDBJ databases">
        <title>An improved genome assembly of the fluke Schistosoma japonicum.</title>
        <authorList>
            <person name="Hu W."/>
            <person name="Luo F."/>
            <person name="Yin M."/>
            <person name="Mo X."/>
            <person name="Sun C."/>
            <person name="Wu Q."/>
            <person name="Zhu B."/>
            <person name="Xiang M."/>
            <person name="Wang J."/>
            <person name="Wang Y."/>
            <person name="Zhang T."/>
            <person name="Xu B."/>
            <person name="Zheng H."/>
            <person name="Feng Z."/>
        </authorList>
    </citation>
    <scope>NUCLEOTIDE SEQUENCE [LARGE SCALE GENOMIC DNA]</scope>
    <source>
        <strain evidence="4">HuSjv2</strain>
        <tissue evidence="4">Worms</tissue>
    </source>
</reference>
<accession>C1LFA1</accession>
<dbReference type="Pfam" id="PF00249">
    <property type="entry name" value="Myb_DNA-binding"/>
    <property type="match status" value="1"/>
</dbReference>
<feature type="region of interest" description="Disordered" evidence="1">
    <location>
        <begin position="107"/>
        <end position="292"/>
    </location>
</feature>
<feature type="domain" description="Myb-like" evidence="2">
    <location>
        <begin position="42"/>
        <end position="90"/>
    </location>
</feature>
<dbReference type="GO" id="GO:0071339">
    <property type="term" value="C:MLL1 complex"/>
    <property type="evidence" value="ECO:0007669"/>
    <property type="project" value="TreeGrafter"/>
</dbReference>
<dbReference type="Gene3D" id="1.20.58.1880">
    <property type="match status" value="1"/>
</dbReference>
<dbReference type="EMBL" id="FN317649">
    <property type="protein sequence ID" value="CAX73379.1"/>
    <property type="molecule type" value="mRNA"/>
</dbReference>
<sequence length="292" mass="32382">MANFSRVAEIFEQASVAFGRLAQLTLDLKQFQSQQNDGDSKTCGKWSQKEVDDLKAAIERFGSDLSKVAEAIETKTVSQIKQKLKTQAFQDAGLGDILLENESTDEQVKLRTTTPNSAPIERGRRKQALNQMTEPVDAPCKRSRSNADDLNECADYTPDVKSPENQADTNKSFSNENVASQNNDDNNSNLRHKPTGTTLSSVLSKPMSFVRPDVRSLDGHHRKTTTPENLLTSGYGPNESKYADYDSDDSDYDGADGGDGRTPVEDYESEEEEEEEEEADDNQDYDEESAAN</sequence>
<dbReference type="PANTHER" id="PTHR21397:SF2">
    <property type="entry name" value="CHROMATIN COMPLEXES SUBUNIT BAP18"/>
    <property type="match status" value="1"/>
</dbReference>
<keyword evidence="5" id="KW-1185">Reference proteome</keyword>
<protein>
    <submittedName>
        <fullName evidence="4">Chromatin complexes subunit BAP18</fullName>
    </submittedName>
</protein>
<feature type="compositionally biased region" description="Acidic residues" evidence="1">
    <location>
        <begin position="265"/>
        <end position="292"/>
    </location>
</feature>
<dbReference type="AlphaFoldDB" id="C1LFA1"/>
<proteinExistence type="evidence at transcript level"/>
<name>C1LFA1_SCHJA</name>
<reference evidence="3" key="1">
    <citation type="journal article" date="2009" name="Nature">
        <title>The Schistosoma japonicum genome reveals features of host-parasite interplay.</title>
        <authorList>
            <person name="Liu F."/>
            <person name="Zhou Y."/>
            <person name="Wang Z.Q."/>
            <person name="Lu G."/>
            <person name="Zheng H."/>
            <person name="Brindley P.J."/>
            <person name="McManus D.P."/>
            <person name="Blair D."/>
            <person name="Zhang Q.H."/>
            <person name="Zhong Y."/>
            <person name="Wang S."/>
            <person name="Han Z.G."/>
            <person name="Chen Z."/>
        </authorList>
    </citation>
    <scope>NUCLEOTIDE SEQUENCE</scope>
    <source>
        <strain evidence="3">Anhui</strain>
    </source>
</reference>
<dbReference type="InterPro" id="IPR009057">
    <property type="entry name" value="Homeodomain-like_sf"/>
</dbReference>
<dbReference type="STRING" id="6182.C1LFA1"/>
<gene>
    <name evidence="4" type="ORF">EWB00_005141</name>
</gene>
<feature type="compositionally biased region" description="Acidic residues" evidence="1">
    <location>
        <begin position="245"/>
        <end position="256"/>
    </location>
</feature>
<dbReference type="PANTHER" id="PTHR21397">
    <property type="entry name" value="CHROMATIN COMPLEXES SUBUNIT BAP18-RELATED"/>
    <property type="match status" value="1"/>
</dbReference>
<dbReference type="SUPFAM" id="SSF46689">
    <property type="entry name" value="Homeodomain-like"/>
    <property type="match status" value="1"/>
</dbReference>
<dbReference type="InterPro" id="IPR001005">
    <property type="entry name" value="SANT/Myb"/>
</dbReference>
<evidence type="ECO:0000256" key="1">
    <source>
        <dbReference type="SAM" id="MobiDB-lite"/>
    </source>
</evidence>
<dbReference type="GO" id="GO:0016589">
    <property type="term" value="C:NURF complex"/>
    <property type="evidence" value="ECO:0007669"/>
    <property type="project" value="TreeGrafter"/>
</dbReference>
<evidence type="ECO:0000313" key="4">
    <source>
        <dbReference type="EMBL" id="TNN10744.1"/>
    </source>
</evidence>
<dbReference type="Proteomes" id="UP000311919">
    <property type="component" value="Unassembled WGS sequence"/>
</dbReference>
<dbReference type="OrthoDB" id="10021571at2759"/>